<dbReference type="GO" id="GO:0005524">
    <property type="term" value="F:ATP binding"/>
    <property type="evidence" value="ECO:0007669"/>
    <property type="project" value="UniProtKB-KW"/>
</dbReference>
<dbReference type="Proteomes" id="UP000237344">
    <property type="component" value="Unassembled WGS sequence"/>
</dbReference>
<gene>
    <name evidence="9" type="primary">gltX_2</name>
    <name evidence="9" type="ORF">KMAL_22410</name>
</gene>
<keyword evidence="10" id="KW-1185">Reference proteome</keyword>
<dbReference type="EMBL" id="POTC01000032">
    <property type="protein sequence ID" value="POF62140.1"/>
    <property type="molecule type" value="Genomic_DNA"/>
</dbReference>
<evidence type="ECO:0000313" key="9">
    <source>
        <dbReference type="EMBL" id="POF62140.1"/>
    </source>
</evidence>
<keyword evidence="1 7" id="KW-0436">Ligase</keyword>
<dbReference type="Pfam" id="PF00749">
    <property type="entry name" value="tRNA-synt_1c"/>
    <property type="match status" value="1"/>
</dbReference>
<dbReference type="GO" id="GO:0006424">
    <property type="term" value="P:glutamyl-tRNA aminoacylation"/>
    <property type="evidence" value="ECO:0007669"/>
    <property type="project" value="TreeGrafter"/>
</dbReference>
<evidence type="ECO:0000256" key="3">
    <source>
        <dbReference type="ARBA" id="ARBA00022741"/>
    </source>
</evidence>
<proteinExistence type="inferred from homology"/>
<dbReference type="GO" id="GO:0005829">
    <property type="term" value="C:cytosol"/>
    <property type="evidence" value="ECO:0007669"/>
    <property type="project" value="TreeGrafter"/>
</dbReference>
<reference evidence="9 10" key="1">
    <citation type="submission" date="2018-01" db="EMBL/GenBank/DDBJ databases">
        <title>Draft Genome Sequence of Komagataeibacter maltaceti LMG 1529, a Vinegar Producing Acetic Acid Bacterium Isolated from Malt Vinegar Brewery Acetifiers.</title>
        <authorList>
            <person name="Zhang Q."/>
            <person name="Hollensteiner J."/>
            <person name="Poehlein A."/>
            <person name="Daniel R."/>
        </authorList>
    </citation>
    <scope>NUCLEOTIDE SEQUENCE [LARGE SCALE GENOMIC DNA]</scope>
    <source>
        <strain evidence="9 10">LMG 1529</strain>
    </source>
</reference>
<name>A0A2S3VZV1_9PROT</name>
<evidence type="ECO:0000256" key="1">
    <source>
        <dbReference type="ARBA" id="ARBA00022598"/>
    </source>
</evidence>
<keyword evidence="4" id="KW-0862">Zinc</keyword>
<dbReference type="PANTHER" id="PTHR43311:SF1">
    <property type="entry name" value="GLUTAMYL-Q TRNA(ASP) SYNTHETASE"/>
    <property type="match status" value="1"/>
</dbReference>
<organism evidence="9 10">
    <name type="scientific">Novacetimonas maltaceti</name>
    <dbReference type="NCBI Taxonomy" id="1203393"/>
    <lineage>
        <taxon>Bacteria</taxon>
        <taxon>Pseudomonadati</taxon>
        <taxon>Pseudomonadota</taxon>
        <taxon>Alphaproteobacteria</taxon>
        <taxon>Acetobacterales</taxon>
        <taxon>Acetobacteraceae</taxon>
        <taxon>Novacetimonas</taxon>
    </lineage>
</organism>
<dbReference type="AlphaFoldDB" id="A0A2S3VZV1"/>
<dbReference type="PROSITE" id="PS00178">
    <property type="entry name" value="AA_TRNA_LIGASE_I"/>
    <property type="match status" value="1"/>
</dbReference>
<evidence type="ECO:0000313" key="10">
    <source>
        <dbReference type="Proteomes" id="UP000237344"/>
    </source>
</evidence>
<dbReference type="EC" id="6.1.1.17" evidence="9"/>
<keyword evidence="3 7" id="KW-0547">Nucleotide-binding</keyword>
<dbReference type="PRINTS" id="PR00987">
    <property type="entry name" value="TRNASYNTHGLU"/>
</dbReference>
<sequence length="318" mass="34475">MDGANIRAIPAGISGPYGGVPCYLTVIVWKMPDITRFAPSPTGGLHLGHVASALAGWRAANESGGHFLLRIEDIDPGRCRDAFAHDLMADLRWLGLDWPEPVRWQSRHLADYAAVLARLGARGLVYPCFCTRRDIADEIAASAHAPHHAPDGSVVYPGTCRHLSPTRRAALLAAGTPHALRLDMGRALSVPGARDLTWHERGEGRQRCHPELFGDVVLARKDVMASYHLCVTHDDALQGITLVTRGEDLRPATSLHRLLQHLMGWAEPEYAHHPLLCDASGRRLAKRDRAMTIAAMRAAGMTPQAVRAAAGDPGPVMA</sequence>
<evidence type="ECO:0000259" key="8">
    <source>
        <dbReference type="Pfam" id="PF00749"/>
    </source>
</evidence>
<dbReference type="InterPro" id="IPR014729">
    <property type="entry name" value="Rossmann-like_a/b/a_fold"/>
</dbReference>
<dbReference type="NCBIfam" id="NF004315">
    <property type="entry name" value="PRK05710.1-4"/>
    <property type="match status" value="1"/>
</dbReference>
<dbReference type="PANTHER" id="PTHR43311">
    <property type="entry name" value="GLUTAMATE--TRNA LIGASE"/>
    <property type="match status" value="1"/>
</dbReference>
<evidence type="ECO:0000256" key="2">
    <source>
        <dbReference type="ARBA" id="ARBA00022723"/>
    </source>
</evidence>
<keyword evidence="6 7" id="KW-0030">Aminoacyl-tRNA synthetase</keyword>
<feature type="domain" description="Glutamyl/glutaminyl-tRNA synthetase class Ib catalytic" evidence="8">
    <location>
        <begin position="35"/>
        <end position="307"/>
    </location>
</feature>
<dbReference type="SUPFAM" id="SSF52374">
    <property type="entry name" value="Nucleotidylyl transferase"/>
    <property type="match status" value="1"/>
</dbReference>
<dbReference type="InterPro" id="IPR049940">
    <property type="entry name" value="GluQ/Sye"/>
</dbReference>
<dbReference type="InterPro" id="IPR001412">
    <property type="entry name" value="aa-tRNA-synth_I_CS"/>
</dbReference>
<dbReference type="GO" id="GO:0004818">
    <property type="term" value="F:glutamate-tRNA ligase activity"/>
    <property type="evidence" value="ECO:0007669"/>
    <property type="project" value="UniProtKB-EC"/>
</dbReference>
<keyword evidence="5 7" id="KW-0067">ATP-binding</keyword>
<comment type="caution">
    <text evidence="9">The sequence shown here is derived from an EMBL/GenBank/DDBJ whole genome shotgun (WGS) entry which is preliminary data.</text>
</comment>
<keyword evidence="7" id="KW-0648">Protein biosynthesis</keyword>
<evidence type="ECO:0000256" key="4">
    <source>
        <dbReference type="ARBA" id="ARBA00022833"/>
    </source>
</evidence>
<keyword evidence="2" id="KW-0479">Metal-binding</keyword>
<evidence type="ECO:0000256" key="7">
    <source>
        <dbReference type="RuleBase" id="RU363037"/>
    </source>
</evidence>
<comment type="similarity">
    <text evidence="7">Belongs to the class-I aminoacyl-tRNA synthetase family.</text>
</comment>
<accession>A0A2S3VZV1</accession>
<dbReference type="Gene3D" id="3.40.50.620">
    <property type="entry name" value="HUPs"/>
    <property type="match status" value="1"/>
</dbReference>
<dbReference type="InterPro" id="IPR020058">
    <property type="entry name" value="Glu/Gln-tRNA-synth_Ib_cat-dom"/>
</dbReference>
<protein>
    <submittedName>
        <fullName evidence="9">Glutamate--tRNA ligase</fullName>
        <ecNumber evidence="9">6.1.1.17</ecNumber>
    </submittedName>
</protein>
<evidence type="ECO:0000256" key="6">
    <source>
        <dbReference type="ARBA" id="ARBA00023146"/>
    </source>
</evidence>
<dbReference type="InterPro" id="IPR000924">
    <property type="entry name" value="Glu/Gln-tRNA-synth"/>
</dbReference>
<evidence type="ECO:0000256" key="5">
    <source>
        <dbReference type="ARBA" id="ARBA00022840"/>
    </source>
</evidence>